<dbReference type="AlphaFoldDB" id="A0A1W6ZX08"/>
<dbReference type="STRING" id="1235591.CAK95_24550"/>
<keyword evidence="2" id="KW-1185">Reference proteome</keyword>
<protein>
    <submittedName>
        <fullName evidence="1">Uncharacterized protein</fullName>
    </submittedName>
</protein>
<dbReference type="KEGG" id="psin:CAK95_24550"/>
<accession>A0A1W6ZX08</accession>
<dbReference type="Proteomes" id="UP000194137">
    <property type="component" value="Chromosome"/>
</dbReference>
<name>A0A1W6ZX08_9HYPH</name>
<evidence type="ECO:0000313" key="2">
    <source>
        <dbReference type="Proteomes" id="UP000194137"/>
    </source>
</evidence>
<dbReference type="EMBL" id="CP021112">
    <property type="protein sequence ID" value="ARQ01914.1"/>
    <property type="molecule type" value="Genomic_DNA"/>
</dbReference>
<organism evidence="1 2">
    <name type="scientific">Pseudorhodoplanes sinuspersici</name>
    <dbReference type="NCBI Taxonomy" id="1235591"/>
    <lineage>
        <taxon>Bacteria</taxon>
        <taxon>Pseudomonadati</taxon>
        <taxon>Pseudomonadota</taxon>
        <taxon>Alphaproteobacteria</taxon>
        <taxon>Hyphomicrobiales</taxon>
        <taxon>Pseudorhodoplanes</taxon>
    </lineage>
</organism>
<gene>
    <name evidence="1" type="ORF">CAK95_24550</name>
</gene>
<evidence type="ECO:0000313" key="1">
    <source>
        <dbReference type="EMBL" id="ARQ01914.1"/>
    </source>
</evidence>
<proteinExistence type="predicted"/>
<sequence length="110" mass="12124">MTQHLLYSVYLSAIFFLGLRAGMIYRAERAQFLATSVLRTGSPHQRQAWERTSQADLPAAAIFSSAAEGPHDPVSRNGTNREPAACFTPTQFEELHDLAARKCAAASRED</sequence>
<dbReference type="RefSeq" id="WP_086090309.1">
    <property type="nucleotide sequence ID" value="NZ_CP021112.1"/>
</dbReference>
<reference evidence="1" key="1">
    <citation type="submission" date="2017-05" db="EMBL/GenBank/DDBJ databases">
        <title>Full genome sequence of Pseudorhodoplanes sinuspersici.</title>
        <authorList>
            <person name="Dastgheib S.M.M."/>
            <person name="Shavandi M."/>
            <person name="Tirandaz H."/>
        </authorList>
    </citation>
    <scope>NUCLEOTIDE SEQUENCE [LARGE SCALE GENOMIC DNA]</scope>
    <source>
        <strain evidence="1">RIPI110</strain>
    </source>
</reference>